<reference evidence="2" key="1">
    <citation type="journal article" date="2023" name="Nat. Plants">
        <title>Single-cell RNA sequencing provides a high-resolution roadmap for understanding the multicellular compartmentation of specialized metabolism.</title>
        <authorList>
            <person name="Sun S."/>
            <person name="Shen X."/>
            <person name="Li Y."/>
            <person name="Li Y."/>
            <person name="Wang S."/>
            <person name="Li R."/>
            <person name="Zhang H."/>
            <person name="Shen G."/>
            <person name="Guo B."/>
            <person name="Wei J."/>
            <person name="Xu J."/>
            <person name="St-Pierre B."/>
            <person name="Chen S."/>
            <person name="Sun C."/>
        </authorList>
    </citation>
    <scope>NUCLEOTIDE SEQUENCE [LARGE SCALE GENOMIC DNA]</scope>
</reference>
<proteinExistence type="predicted"/>
<organism evidence="1 2">
    <name type="scientific">Catharanthus roseus</name>
    <name type="common">Madagascar periwinkle</name>
    <name type="synonym">Vinca rosea</name>
    <dbReference type="NCBI Taxonomy" id="4058"/>
    <lineage>
        <taxon>Eukaryota</taxon>
        <taxon>Viridiplantae</taxon>
        <taxon>Streptophyta</taxon>
        <taxon>Embryophyta</taxon>
        <taxon>Tracheophyta</taxon>
        <taxon>Spermatophyta</taxon>
        <taxon>Magnoliopsida</taxon>
        <taxon>eudicotyledons</taxon>
        <taxon>Gunneridae</taxon>
        <taxon>Pentapetalae</taxon>
        <taxon>asterids</taxon>
        <taxon>lamiids</taxon>
        <taxon>Gentianales</taxon>
        <taxon>Apocynaceae</taxon>
        <taxon>Rauvolfioideae</taxon>
        <taxon>Vinceae</taxon>
        <taxon>Catharanthinae</taxon>
        <taxon>Catharanthus</taxon>
    </lineage>
</organism>
<evidence type="ECO:0000313" key="2">
    <source>
        <dbReference type="Proteomes" id="UP001060085"/>
    </source>
</evidence>
<comment type="caution">
    <text evidence="1">The sequence shown here is derived from an EMBL/GenBank/DDBJ whole genome shotgun (WGS) entry which is preliminary data.</text>
</comment>
<gene>
    <name evidence="1" type="ORF">M9H77_32548</name>
</gene>
<dbReference type="EMBL" id="CM044707">
    <property type="protein sequence ID" value="KAI5655361.1"/>
    <property type="molecule type" value="Genomic_DNA"/>
</dbReference>
<evidence type="ECO:0000313" key="1">
    <source>
        <dbReference type="EMBL" id="KAI5655361.1"/>
    </source>
</evidence>
<sequence>MAEAAKVRLVRCPQCENLLNEPPDFSVYQCGGCGAVLRAKKKGLLDDGISEEDKGGGVSGKGDINAGLISDLSAEKESNGVETGKVERHLNENGIFNSISSSATEDKGVLANSNRPRRGLERIEPRIDQNRKGMDDEYRESSKVSRDNLVRDSSTNCALNMKRPAYVNSNIDNGVEEDLLVGSLRSRPAINQKSVGRSSSVASSANANGVLGQRRLAKFPCSDEGPSNYGRGSLYNYGDYMPYGDHLDGLARVENLENDRAELLRKLDELADQLSRSCDVAEKPRERSFYDQRVAPPDTYGKHDAFMQEGTSISYGVNKQPLAPDKHVSRPPYFTHNHGYPFMDRHGSAVQEPYSSTNCMQEYRGFADGYQPQMFRRPSHQLPRQYFQESDYEHFPGPYMDFNQDLFMSHPHETFFHQAACSCMHCFNKNWHAPKMQPPNFSNQTAGSNYMHRVPYPPANPVAYGLPGYISEGSKFQHPHSRDRQHLTRSSSDLGRETGGFRHRLKKVVVPHGNGRVFHPVSGGAPFVTCCNCWELLKLPRKIMSGLKNHRKMKCGACSSILLFEIEGKGILVSVPVETEPVAANNVPAANEIPDENFLNSNDFSDSCALNTANDYDNFNYDFQLADEEPNPSLRERRSDFGASDTRQDLHSSSSTFSDDEESPDSLIMTKDVSHFSKDEACLTLSDSPSLEYPDHPSSDEVMQRNGQGNKSKRIDQDKNIQDGMSRQNSLKDSLVATEMEVSYNDHLSTVVSQDSTVARKDEDQSKTNKGGESFLVGLIKRRFGEFSRSSKTKESGRTNVSINGHFIPDRVLKKAEKLAGTIQPGEYWYDFRAGFWGVMGHPCLGIIPPNIDEFDYPMPHDCSLGNTGVFVNGRELHQKDLDLLVGRGLPSMRNKSYLIEISGRVVDEQTGEELDSLGKLAPTVERAKHGFGMKVPKSIQQQQTEEV</sequence>
<name>A0ACC0A3M5_CATRO</name>
<keyword evidence="2" id="KW-1185">Reference proteome</keyword>
<accession>A0ACC0A3M5</accession>
<dbReference type="Proteomes" id="UP001060085">
    <property type="component" value="Linkage Group LG07"/>
</dbReference>
<protein>
    <submittedName>
        <fullName evidence="1">Uncharacterized protein</fullName>
    </submittedName>
</protein>